<reference evidence="9" key="2">
    <citation type="submission" date="2021-05" db="UniProtKB">
        <authorList>
            <consortium name="EnsemblPlants"/>
        </authorList>
    </citation>
    <scope>IDENTIFICATION</scope>
    <source>
        <strain evidence="9">subsp. malaccensis</strain>
    </source>
</reference>
<name>A0A804K217_MUSAM</name>
<dbReference type="GO" id="GO:0016020">
    <property type="term" value="C:membrane"/>
    <property type="evidence" value="ECO:0007669"/>
    <property type="project" value="UniProtKB-SubCell"/>
</dbReference>
<reference evidence="8" key="1">
    <citation type="submission" date="2021-03" db="EMBL/GenBank/DDBJ databases">
        <authorList>
            <consortium name="Genoscope - CEA"/>
            <person name="William W."/>
        </authorList>
    </citation>
    <scope>NUCLEOTIDE SEQUENCE</scope>
    <source>
        <strain evidence="8">Doubled-haploid Pahang</strain>
    </source>
</reference>
<proteinExistence type="inferred from homology"/>
<dbReference type="InParanoid" id="A0A804K217"/>
<keyword evidence="5" id="KW-0934">Plastid</keyword>
<dbReference type="GO" id="GO:0046481">
    <property type="term" value="F:digalactosyldiacylglycerol synthase activity"/>
    <property type="evidence" value="ECO:0007669"/>
    <property type="project" value="InterPro"/>
</dbReference>
<evidence type="ECO:0000256" key="6">
    <source>
        <dbReference type="ARBA" id="ARBA00022679"/>
    </source>
</evidence>
<evidence type="ECO:0000256" key="3">
    <source>
        <dbReference type="ARBA" id="ARBA00009481"/>
    </source>
</evidence>
<protein>
    <submittedName>
        <fullName evidence="8">(wild Malaysian banana) hypothetical protein</fullName>
    </submittedName>
</protein>
<evidence type="ECO:0000256" key="5">
    <source>
        <dbReference type="ARBA" id="ARBA00022640"/>
    </source>
</evidence>
<keyword evidence="7" id="KW-0472">Membrane</keyword>
<gene>
    <name evidence="8" type="ORF">GSMUA_336110.1</name>
</gene>
<comment type="subcellular location">
    <subcellularLocation>
        <location evidence="2">Membrane</location>
    </subcellularLocation>
    <subcellularLocation>
        <location evidence="1">Plastid</location>
        <location evidence="1">Chloroplast</location>
    </subcellularLocation>
</comment>
<keyword evidence="6" id="KW-0808">Transferase</keyword>
<dbReference type="EnsemblPlants" id="Ma08_t02250.1">
    <property type="protein sequence ID" value="Ma08_p02250.1"/>
    <property type="gene ID" value="Ma08_g02250"/>
</dbReference>
<dbReference type="PANTHER" id="PTHR46132">
    <property type="entry name" value="DIGALACTOSYLDIACYLGLYCEROL SYNTHASE 2, CHLOROPLASTIC"/>
    <property type="match status" value="1"/>
</dbReference>
<organism evidence="9 10">
    <name type="scientific">Musa acuminata subsp. malaccensis</name>
    <name type="common">Wild banana</name>
    <name type="synonym">Musa malaccensis</name>
    <dbReference type="NCBI Taxonomy" id="214687"/>
    <lineage>
        <taxon>Eukaryota</taxon>
        <taxon>Viridiplantae</taxon>
        <taxon>Streptophyta</taxon>
        <taxon>Embryophyta</taxon>
        <taxon>Tracheophyta</taxon>
        <taxon>Spermatophyta</taxon>
        <taxon>Magnoliopsida</taxon>
        <taxon>Liliopsida</taxon>
        <taxon>Zingiberales</taxon>
        <taxon>Musaceae</taxon>
        <taxon>Musa</taxon>
    </lineage>
</organism>
<evidence type="ECO:0000256" key="4">
    <source>
        <dbReference type="ARBA" id="ARBA00022528"/>
    </source>
</evidence>
<dbReference type="EMBL" id="HG996472">
    <property type="protein sequence ID" value="CAG1830357.1"/>
    <property type="molecule type" value="Genomic_DNA"/>
</dbReference>
<keyword evidence="4" id="KW-0150">Chloroplast</keyword>
<evidence type="ECO:0000313" key="8">
    <source>
        <dbReference type="EMBL" id="CAG1830357.1"/>
    </source>
</evidence>
<dbReference type="PANTHER" id="PTHR46132:SF1">
    <property type="entry name" value="DIGALACTOSYLDIACYLGLYCEROL SYNTHASE 2, CHLOROPLASTIC"/>
    <property type="match status" value="1"/>
</dbReference>
<dbReference type="Gene3D" id="3.40.50.2000">
    <property type="entry name" value="Glycogen Phosphorylase B"/>
    <property type="match status" value="1"/>
</dbReference>
<evidence type="ECO:0000313" key="9">
    <source>
        <dbReference type="EnsemblPlants" id="Ma08_p02250.1"/>
    </source>
</evidence>
<sequence>MNLGVRIYPGRDHVDSLFHDYKVLINPSTTDVICTTTPEALAMGKIVICANHPSNEFFKQFPNCHTYNTNNEFVKLTLAALAEDPVPLTDDHRHALSLEAATERFVEAADLNEATQEKALASPPPFMPISSDDWSRSVEEASAYLHNTVSGIEAARCLWCNS</sequence>
<accession>A0A804K217</accession>
<dbReference type="Proteomes" id="UP000012960">
    <property type="component" value="Unplaced"/>
</dbReference>
<dbReference type="Gramene" id="Ma08_t02250.1">
    <property type="protein sequence ID" value="Ma08_p02250.1"/>
    <property type="gene ID" value="Ma08_g02250"/>
</dbReference>
<evidence type="ECO:0000256" key="2">
    <source>
        <dbReference type="ARBA" id="ARBA00004370"/>
    </source>
</evidence>
<evidence type="ECO:0000313" key="10">
    <source>
        <dbReference type="Proteomes" id="UP000012960"/>
    </source>
</evidence>
<dbReference type="AlphaFoldDB" id="A0A804K217"/>
<evidence type="ECO:0000256" key="1">
    <source>
        <dbReference type="ARBA" id="ARBA00004229"/>
    </source>
</evidence>
<evidence type="ECO:0000256" key="7">
    <source>
        <dbReference type="ARBA" id="ARBA00023136"/>
    </source>
</evidence>
<comment type="similarity">
    <text evidence="3">Belongs to the glycosyltransferase group 1 family. Glycosyltransferase 4 subfamily.</text>
</comment>
<dbReference type="InterPro" id="IPR044525">
    <property type="entry name" value="DGDG1/2"/>
</dbReference>
<dbReference type="GO" id="GO:0009507">
    <property type="term" value="C:chloroplast"/>
    <property type="evidence" value="ECO:0007669"/>
    <property type="project" value="UniProtKB-SubCell"/>
</dbReference>
<keyword evidence="10" id="KW-1185">Reference proteome</keyword>
<dbReference type="CDD" id="cd01635">
    <property type="entry name" value="Glycosyltransferase_GTB-type"/>
    <property type="match status" value="1"/>
</dbReference>